<protein>
    <recommendedName>
        <fullName evidence="5">Tagatose-bisphosphate aldolase</fullName>
    </recommendedName>
</protein>
<reference evidence="3 4" key="1">
    <citation type="journal article" date="2016" name="Nat. Commun.">
        <title>Thousands of microbial genomes shed light on interconnected biogeochemical processes in an aquifer system.</title>
        <authorList>
            <person name="Anantharaman K."/>
            <person name="Brown C.T."/>
            <person name="Hug L.A."/>
            <person name="Sharon I."/>
            <person name="Castelle C.J."/>
            <person name="Probst A.J."/>
            <person name="Thomas B.C."/>
            <person name="Singh A."/>
            <person name="Wilkins M.J."/>
            <person name="Karaoz U."/>
            <person name="Brodie E.L."/>
            <person name="Williams K.H."/>
            <person name="Hubbard S.S."/>
            <person name="Banfield J.F."/>
        </authorList>
    </citation>
    <scope>NUCLEOTIDE SEQUENCE [LARGE SCALE GENOMIC DNA]</scope>
</reference>
<dbReference type="InterPro" id="IPR050246">
    <property type="entry name" value="Class_II_FBP_aldolase"/>
</dbReference>
<evidence type="ECO:0008006" key="5">
    <source>
        <dbReference type="Google" id="ProtNLM"/>
    </source>
</evidence>
<dbReference type="InterPro" id="IPR013785">
    <property type="entry name" value="Aldolase_TIM"/>
</dbReference>
<feature type="binding site" evidence="2">
    <location>
        <position position="80"/>
    </location>
    <ligand>
        <name>Zn(2+)</name>
        <dbReference type="ChEBI" id="CHEBI:29105"/>
        <label>2</label>
    </ligand>
</feature>
<evidence type="ECO:0000256" key="1">
    <source>
        <dbReference type="PIRSR" id="PIRSR001359-1"/>
    </source>
</evidence>
<feature type="binding site" evidence="2">
    <location>
        <position position="170"/>
    </location>
    <ligand>
        <name>Zn(2+)</name>
        <dbReference type="ChEBI" id="CHEBI:29105"/>
        <label>1</label>
        <note>catalytic</note>
    </ligand>
</feature>
<dbReference type="PANTHER" id="PTHR30304:SF0">
    <property type="entry name" value="D-TAGATOSE-1,6-BISPHOSPHATE ALDOLASE SUBUNIT GATY-RELATED"/>
    <property type="match status" value="1"/>
</dbReference>
<dbReference type="Proteomes" id="UP000176648">
    <property type="component" value="Unassembled WGS sequence"/>
</dbReference>
<dbReference type="AlphaFoldDB" id="A0A1G2C743"/>
<accession>A0A1G2C743</accession>
<dbReference type="GO" id="GO:0008270">
    <property type="term" value="F:zinc ion binding"/>
    <property type="evidence" value="ECO:0007669"/>
    <property type="project" value="InterPro"/>
</dbReference>
<evidence type="ECO:0000313" key="4">
    <source>
        <dbReference type="Proteomes" id="UP000176648"/>
    </source>
</evidence>
<feature type="active site" description="Proton donor" evidence="1">
    <location>
        <position position="26"/>
    </location>
</feature>
<dbReference type="Pfam" id="PF01116">
    <property type="entry name" value="F_bP_aldolase"/>
    <property type="match status" value="1"/>
</dbReference>
<evidence type="ECO:0000256" key="2">
    <source>
        <dbReference type="PIRSR" id="PIRSR001359-3"/>
    </source>
</evidence>
<evidence type="ECO:0000313" key="3">
    <source>
        <dbReference type="EMBL" id="OGY96609.1"/>
    </source>
</evidence>
<dbReference type="GO" id="GO:0005975">
    <property type="term" value="P:carbohydrate metabolic process"/>
    <property type="evidence" value="ECO:0007669"/>
    <property type="project" value="InterPro"/>
</dbReference>
<dbReference type="SUPFAM" id="SSF51569">
    <property type="entry name" value="Aldolase"/>
    <property type="match status" value="1"/>
</dbReference>
<dbReference type="InterPro" id="IPR000771">
    <property type="entry name" value="FBA_II"/>
</dbReference>
<dbReference type="GO" id="GO:0016832">
    <property type="term" value="F:aldehyde-lyase activity"/>
    <property type="evidence" value="ECO:0007669"/>
    <property type="project" value="InterPro"/>
</dbReference>
<gene>
    <name evidence="3" type="ORF">A2122_02745</name>
</gene>
<dbReference type="Gene3D" id="3.20.20.70">
    <property type="entry name" value="Aldolase class I"/>
    <property type="match status" value="1"/>
</dbReference>
<feature type="binding site" evidence="2">
    <location>
        <position position="131"/>
    </location>
    <ligand>
        <name>Zn(2+)</name>
        <dbReference type="ChEBI" id="CHEBI:29105"/>
        <label>1</label>
        <note>catalytic</note>
    </ligand>
</feature>
<feature type="binding site" evidence="2">
    <location>
        <position position="27"/>
    </location>
    <ligand>
        <name>Zn(2+)</name>
        <dbReference type="ChEBI" id="CHEBI:29105"/>
        <label>1</label>
        <note>catalytic</note>
    </ligand>
</feature>
<proteinExistence type="predicted"/>
<sequence>MGTREAVALVRSLRDGYGYPIFLNADHTHSLEKIKEAVEAGFDAVLFDGSKLPIEENARFTKEVVALAKQINPNVLVEGELGYIGSSSEILKDIPEGAVIKPEDLTSPDEAAAFVKETGIDLLAPAVGNLHGMLVRQSASGGGFETINPRLDIARIAAIKEAVKIPLVLHGGSGIVDEDFVAAIKAGISIIHINTEIRLAWRRGIEAGLAARPDEVAPYKLYAEALSGMKGIIRARLKLFSGE</sequence>
<dbReference type="PANTHER" id="PTHR30304">
    <property type="entry name" value="D-TAGATOSE-1,6-BISPHOSPHATE ALDOLASE"/>
    <property type="match status" value="1"/>
</dbReference>
<comment type="cofactor">
    <cofactor evidence="2">
        <name>Zn(2+)</name>
        <dbReference type="ChEBI" id="CHEBI:29105"/>
    </cofactor>
    <text evidence="2">Binds 2 Zn(2+) ions per subunit. One is catalytic and the other provides a structural contribution.</text>
</comment>
<dbReference type="STRING" id="1798644.A2122_02745"/>
<dbReference type="EMBL" id="MHKU01000027">
    <property type="protein sequence ID" value="OGY96609.1"/>
    <property type="molecule type" value="Genomic_DNA"/>
</dbReference>
<comment type="caution">
    <text evidence="3">The sequence shown here is derived from an EMBL/GenBank/DDBJ whole genome shotgun (WGS) entry which is preliminary data.</text>
</comment>
<keyword evidence="2" id="KW-0479">Metal-binding</keyword>
<organism evidence="3 4">
    <name type="scientific">Candidatus Liptonbacteria bacterium GWB1_49_6</name>
    <dbReference type="NCBI Taxonomy" id="1798644"/>
    <lineage>
        <taxon>Bacteria</taxon>
        <taxon>Candidatus Liptoniibacteriota</taxon>
    </lineage>
</organism>
<keyword evidence="2" id="KW-0862">Zinc</keyword>
<feature type="binding site" evidence="2">
    <location>
        <position position="48"/>
    </location>
    <ligand>
        <name>Zn(2+)</name>
        <dbReference type="ChEBI" id="CHEBI:29105"/>
        <label>2</label>
    </ligand>
</feature>
<dbReference type="PIRSF" id="PIRSF001359">
    <property type="entry name" value="F_bP_aldolase_II"/>
    <property type="match status" value="1"/>
</dbReference>
<name>A0A1G2C743_9BACT</name>